<evidence type="ECO:0008006" key="3">
    <source>
        <dbReference type="Google" id="ProtNLM"/>
    </source>
</evidence>
<dbReference type="RefSeq" id="WP_136935531.1">
    <property type="nucleotide sequence ID" value="NZ_SSMQ01000090.1"/>
</dbReference>
<dbReference type="Proteomes" id="UP000309215">
    <property type="component" value="Unassembled WGS sequence"/>
</dbReference>
<evidence type="ECO:0000313" key="1">
    <source>
        <dbReference type="EMBL" id="TKC96359.1"/>
    </source>
</evidence>
<name>A0A4U1IQE2_9BACT</name>
<sequence length="318" mass="34213">MRVRKVRVDGFRGLPDQEFSLINARTDGAHELVVVTGTRASGKTSFLEAILAAKEQVGPYGPAAPSSSFLRPGVTTAKVRVEWELSNGERDRYGTGARALVSESIFGDLVLEPPEPDPALAALLAEYIPDPAFGKVEYFHASRRLPFASAIDLSRSAGDSLDRMVRLGRDDMKYSGLVRFIVEAGLGLDVDAEGKPKPPGRIKKAFEALCPTKQLGGLYRANDAMLPVFLDGQRRAYSLAQLSDSELDALLFATTFVRAGVGQSIVLIDTPEKHLGDAEARDFVKTLATLGTNNQLIVATQSAALVSSVQADQVIRLG</sequence>
<keyword evidence="2" id="KW-1185">Reference proteome</keyword>
<evidence type="ECO:0000313" key="2">
    <source>
        <dbReference type="Proteomes" id="UP000309215"/>
    </source>
</evidence>
<dbReference type="EMBL" id="SSMQ01000090">
    <property type="protein sequence ID" value="TKC96359.1"/>
    <property type="molecule type" value="Genomic_DNA"/>
</dbReference>
<comment type="caution">
    <text evidence="1">The sequence shown here is derived from an EMBL/GenBank/DDBJ whole genome shotgun (WGS) entry which is preliminary data.</text>
</comment>
<dbReference type="AlphaFoldDB" id="A0A4U1IQE2"/>
<proteinExistence type="predicted"/>
<dbReference type="PANTHER" id="PTHR43581:SF4">
    <property type="entry name" value="ATP_GTP PHOSPHATASE"/>
    <property type="match status" value="1"/>
</dbReference>
<dbReference type="Gene3D" id="3.40.50.300">
    <property type="entry name" value="P-loop containing nucleotide triphosphate hydrolases"/>
    <property type="match status" value="2"/>
</dbReference>
<organism evidence="1 2">
    <name type="scientific">Polyangium fumosum</name>
    <dbReference type="NCBI Taxonomy" id="889272"/>
    <lineage>
        <taxon>Bacteria</taxon>
        <taxon>Pseudomonadati</taxon>
        <taxon>Myxococcota</taxon>
        <taxon>Polyangia</taxon>
        <taxon>Polyangiales</taxon>
        <taxon>Polyangiaceae</taxon>
        <taxon>Polyangium</taxon>
    </lineage>
</organism>
<dbReference type="InterPro" id="IPR027417">
    <property type="entry name" value="P-loop_NTPase"/>
</dbReference>
<dbReference type="InterPro" id="IPR051396">
    <property type="entry name" value="Bact_Antivir_Def_Nuclease"/>
</dbReference>
<dbReference type="SUPFAM" id="SSF52540">
    <property type="entry name" value="P-loop containing nucleoside triphosphate hydrolases"/>
    <property type="match status" value="1"/>
</dbReference>
<dbReference type="PANTHER" id="PTHR43581">
    <property type="entry name" value="ATP/GTP PHOSPHATASE"/>
    <property type="match status" value="1"/>
</dbReference>
<gene>
    <name evidence="1" type="ORF">E8A74_45980</name>
</gene>
<reference evidence="1 2" key="1">
    <citation type="submission" date="2019-04" db="EMBL/GenBank/DDBJ databases">
        <authorList>
            <person name="Li Y."/>
            <person name="Wang J."/>
        </authorList>
    </citation>
    <scope>NUCLEOTIDE SEQUENCE [LARGE SCALE GENOMIC DNA]</scope>
    <source>
        <strain evidence="1 2">DSM 14668</strain>
    </source>
</reference>
<dbReference type="OrthoDB" id="5491570at2"/>
<protein>
    <recommendedName>
        <fullName evidence="3">ATPase AAA-type core domain-containing protein</fullName>
    </recommendedName>
</protein>
<accession>A0A4U1IQE2</accession>